<reference evidence="1" key="2">
    <citation type="submission" date="2023-05" db="EMBL/GenBank/DDBJ databases">
        <authorList>
            <consortium name="Lawrence Berkeley National Laboratory"/>
            <person name="Steindorff A."/>
            <person name="Hensen N."/>
            <person name="Bonometti L."/>
            <person name="Westerberg I."/>
            <person name="Brannstrom I.O."/>
            <person name="Guillou S."/>
            <person name="Cros-Aarteil S."/>
            <person name="Calhoun S."/>
            <person name="Haridas S."/>
            <person name="Kuo A."/>
            <person name="Mondo S."/>
            <person name="Pangilinan J."/>
            <person name="Riley R."/>
            <person name="Labutti K."/>
            <person name="Andreopoulos B."/>
            <person name="Lipzen A."/>
            <person name="Chen C."/>
            <person name="Yanf M."/>
            <person name="Daum C."/>
            <person name="Ng V."/>
            <person name="Clum A."/>
            <person name="Ohm R."/>
            <person name="Martin F."/>
            <person name="Silar P."/>
            <person name="Natvig D."/>
            <person name="Lalanne C."/>
            <person name="Gautier V."/>
            <person name="Ament-Velasquez S.L."/>
            <person name="Kruys A."/>
            <person name="Hutchinson M.I."/>
            <person name="Powell A.J."/>
            <person name="Barry K."/>
            <person name="Miller A.N."/>
            <person name="Grigoriev I.V."/>
            <person name="Debuchy R."/>
            <person name="Gladieux P."/>
            <person name="Thoren M.H."/>
            <person name="Johannesson H."/>
        </authorList>
    </citation>
    <scope>NUCLEOTIDE SEQUENCE</scope>
    <source>
        <strain evidence="1">CBS 538.74</strain>
    </source>
</reference>
<accession>A0AAN6VJX1</accession>
<protein>
    <submittedName>
        <fullName evidence="1">Uncharacterized protein</fullName>
    </submittedName>
</protein>
<evidence type="ECO:0000313" key="2">
    <source>
        <dbReference type="Proteomes" id="UP001302745"/>
    </source>
</evidence>
<reference evidence="1" key="1">
    <citation type="journal article" date="2023" name="Mol. Phylogenet. Evol.">
        <title>Genome-scale phylogeny and comparative genomics of the fungal order Sordariales.</title>
        <authorList>
            <person name="Hensen N."/>
            <person name="Bonometti L."/>
            <person name="Westerberg I."/>
            <person name="Brannstrom I.O."/>
            <person name="Guillou S."/>
            <person name="Cros-Aarteil S."/>
            <person name="Calhoun S."/>
            <person name="Haridas S."/>
            <person name="Kuo A."/>
            <person name="Mondo S."/>
            <person name="Pangilinan J."/>
            <person name="Riley R."/>
            <person name="LaButti K."/>
            <person name="Andreopoulos B."/>
            <person name="Lipzen A."/>
            <person name="Chen C."/>
            <person name="Yan M."/>
            <person name="Daum C."/>
            <person name="Ng V."/>
            <person name="Clum A."/>
            <person name="Steindorff A."/>
            <person name="Ohm R.A."/>
            <person name="Martin F."/>
            <person name="Silar P."/>
            <person name="Natvig D.O."/>
            <person name="Lalanne C."/>
            <person name="Gautier V."/>
            <person name="Ament-Velasquez S.L."/>
            <person name="Kruys A."/>
            <person name="Hutchinson M.I."/>
            <person name="Powell A.J."/>
            <person name="Barry K."/>
            <person name="Miller A.N."/>
            <person name="Grigoriev I.V."/>
            <person name="Debuchy R."/>
            <person name="Gladieux P."/>
            <person name="Hiltunen Thoren M."/>
            <person name="Johannesson H."/>
        </authorList>
    </citation>
    <scope>NUCLEOTIDE SEQUENCE</scope>
    <source>
        <strain evidence="1">CBS 538.74</strain>
    </source>
</reference>
<evidence type="ECO:0000313" key="1">
    <source>
        <dbReference type="EMBL" id="KAK4152624.1"/>
    </source>
</evidence>
<proteinExistence type="predicted"/>
<keyword evidence="2" id="KW-1185">Reference proteome</keyword>
<dbReference type="AlphaFoldDB" id="A0AAN6VJX1"/>
<comment type="caution">
    <text evidence="1">The sequence shown here is derived from an EMBL/GenBank/DDBJ whole genome shotgun (WGS) entry which is preliminary data.</text>
</comment>
<gene>
    <name evidence="1" type="ORF">C8A00DRAFT_34653</name>
</gene>
<dbReference type="Proteomes" id="UP001302745">
    <property type="component" value="Unassembled WGS sequence"/>
</dbReference>
<name>A0AAN6VJX1_9PEZI</name>
<organism evidence="1 2">
    <name type="scientific">Chaetomidium leptoderma</name>
    <dbReference type="NCBI Taxonomy" id="669021"/>
    <lineage>
        <taxon>Eukaryota</taxon>
        <taxon>Fungi</taxon>
        <taxon>Dikarya</taxon>
        <taxon>Ascomycota</taxon>
        <taxon>Pezizomycotina</taxon>
        <taxon>Sordariomycetes</taxon>
        <taxon>Sordariomycetidae</taxon>
        <taxon>Sordariales</taxon>
        <taxon>Chaetomiaceae</taxon>
        <taxon>Chaetomidium</taxon>
    </lineage>
</organism>
<dbReference type="EMBL" id="MU856967">
    <property type="protein sequence ID" value="KAK4152624.1"/>
    <property type="molecule type" value="Genomic_DNA"/>
</dbReference>
<sequence length="77" mass="8387">MGGKQVAGWSDEEIVEAVKEEVGKDLTQEERSKLKFQMEKSSDGVFVAVVVDFDGADGLIIVNEVLLTTGEEDGDRL</sequence>